<keyword evidence="5" id="KW-1185">Reference proteome</keyword>
<proteinExistence type="predicted"/>
<feature type="domain" description="Tudor" evidence="2">
    <location>
        <begin position="833"/>
        <end position="891"/>
    </location>
</feature>
<comment type="caution">
    <text evidence="4">The sequence shown here is derived from an EMBL/GenBank/DDBJ whole genome shotgun (WGS) entry which is preliminary data.</text>
</comment>
<evidence type="ECO:0000259" key="2">
    <source>
        <dbReference type="SMART" id="SM00333"/>
    </source>
</evidence>
<feature type="domain" description="Agenet" evidence="3">
    <location>
        <begin position="2213"/>
        <end position="2273"/>
    </location>
</feature>
<feature type="region of interest" description="Disordered" evidence="1">
    <location>
        <begin position="2182"/>
        <end position="2218"/>
    </location>
</feature>
<feature type="compositionally biased region" description="Low complexity" evidence="1">
    <location>
        <begin position="1832"/>
        <end position="1846"/>
    </location>
</feature>
<feature type="domain" description="Tudor" evidence="2">
    <location>
        <begin position="893"/>
        <end position="951"/>
    </location>
</feature>
<feature type="region of interest" description="Disordered" evidence="1">
    <location>
        <begin position="453"/>
        <end position="574"/>
    </location>
</feature>
<accession>A0A6G0WBH9</accession>
<evidence type="ECO:0000313" key="4">
    <source>
        <dbReference type="EMBL" id="KAF0724604.1"/>
    </source>
</evidence>
<feature type="domain" description="Tudor" evidence="2">
    <location>
        <begin position="771"/>
        <end position="828"/>
    </location>
</feature>
<name>A0A6G0WBH9_9STRA</name>
<feature type="domain" description="Tudor" evidence="2">
    <location>
        <begin position="1070"/>
        <end position="1131"/>
    </location>
</feature>
<dbReference type="InterPro" id="IPR002999">
    <property type="entry name" value="Tudor"/>
</dbReference>
<dbReference type="Gene3D" id="2.30.30.140">
    <property type="match status" value="8"/>
</dbReference>
<feature type="region of interest" description="Disordered" evidence="1">
    <location>
        <begin position="122"/>
        <end position="153"/>
    </location>
</feature>
<dbReference type="InterPro" id="IPR016024">
    <property type="entry name" value="ARM-type_fold"/>
</dbReference>
<feature type="domain" description="Agenet" evidence="3">
    <location>
        <begin position="31"/>
        <end position="95"/>
    </location>
</feature>
<feature type="compositionally biased region" description="Polar residues" evidence="1">
    <location>
        <begin position="129"/>
        <end position="141"/>
    </location>
</feature>
<sequence>MSKRRGKTASDGFKGAKKQGHLQLSKKGAPQLYELGQIVDIQQESRGKWKRGKIIHIRPSTSRKHHVLYDVSYDGGQMECEIDADRIRSQTKQTTSEPKSPYVTRPHATVDILEFTRTAEAKQPPKTAATLTKRTSNSSLDTHGDIPSTADTSATTARNLTSFGDDDKLMDATYFQTEDQVLEHQEAIQRVLDDLFSIHADVHCVKKALSALLKLLRLAPQVTADFFHFKAGETVLLHIIRSHQLYSVLQCYGFVLLRKMCHLSVDSCSVFVQNGAIPAIGNALRAFPSDPIVQASGCGALAALGQLNPNAIQVMLDQNIATLITAALVNHREINNHTRQVQFYASEVLLELTGRGGANVALMIVDPADDYSTLRALLQVLRKSLKVDDKKVSCAITTLVLCLLTVNKPTAQVLRRLDAISDISIAMAKYPTHEGILKYSLGATRELAVTSMQNSPSTKVRQTARVILEEEPTKRVKPASPASTRKKIKTTPKPTTALPSPSTKATNKKGTSMPTRDQLLLQTYGYDPSVATTSRSTKSRQGSSPTKKQSSSKQILPTSNPIGDFPIELPRPHSSSKLLPLQIADPPAPRPATMMTPPTKKDLVEVLNPSSPISELKSFATELFEAVNDPSIPLNRVSFADKLHRMIEKAETTLDPVYFAPRPATDSQPSQVTKKAPPAINTGINLLGENGIFTPLSKKLPALNIGTKVKCRFNGGGRYYPGVITRCNVDNQTFDVDYVDGEQEVDVPLDFIRVCETPTSPVLKPTTPSAPLFAAGDVVEARYKGKSKYYPGVIVQVGVDNQYDINYDDGETETNVTQDLIKLIQKHEEPSSSLWKVGQKVEARYKRRQKYYKSKIARVRLNGTYDIEYDDGEKETNVDKEMIRPLPDLIEIQHFEEGDAVEAQYDGKSRFYPGMITRCRLDGSYDIKYDDGDVETFVAPELIRKRKLPAPAYEVSSRVEVVKGSKSMVGTVTKSSSSTGLYTILYDTGEKEKVSVDQIRGTVKDEVFERHQRIEARPPTSHVYSLGLITNCRFNGTYDIEFESGEVAVGVAPSLIRSLPWPPKDSEYYPLWHVGDIVEARYQGKSKYLPGVVARVEIQRQTALYDVHYENSAVESKIPEDAIHLLHRSMETPVYAAGNIVSKNGALAMITWCHMDGTYDVTYANGMKEMHVNRHNMTRVAEDDQDLGGQFESVLDNNRSEATSWFQDLGRSESYDPQPEANIPNETSKSTHDAVATTEEGQAVRHPANDTTTAQAREQALYDEVELADSVDDSTLNCIEMNQNELTTSETGQVMDQPSQEGTQSSLDILPSTDSQENNLLSSCIESSHSQVNEPNNAQISADEAASVLVEQSNNESFDVGNAIDASDKVRDQHEPVSPFMSQDTTNTKLVDNTAPQEAKLNIEQEELVLPSREERHGDGSLADIQASSAKSGFTEHHVSEFTDAEMSSIVTFPMAPEDIQDEALTNLDGYCPEDANFETNTSSIDQSEIPTALKSVDKALDDEHGYISTAPADEILLEQLPAYEITEGEDRTTLVDEDPFARALAISIVSEDAVQNIIAASLLSQRLMTQNTLVDEKAQGDDTTMTNSSCEQNHQSYSSPNATIDGKGIENKSQETGDATSISIVPEEFGFMADEGDTTQNPLENEALQTSFEEENQPTDSTPLHNDTLSAEAGVFITPVDSFTPMPLIPKLDLTPIVSIQHKVIPDRTPAIVAEYATSIADQVIESTMSKLLEACERHHVEEIALTTDTVPSTAPSFESKVDSSIDMALPTNDLLSCAQHFVEDIVGPPLTSGIAIKLSNLTEASKTSQTHLDDDNASPQTNDRGDESSGHGVSSFDSPSSPVSTLQTPIVAAQIQKPIEPVSTFAAQLVESLLTDGTFRTQNKFEELEVSQKVESEFSGLTSPLPTSEIDETLLKSNGMNGGPNEVPREVGVEATNISAENDVDDGFSRFVRTTVDSYLDATRKHICEALLSTTKPTTDTIDPTIESIYSSKSISQMPAERESNPANFEELSVDGNAVPTTSQTDSINERPEMFDSTTLSISKPSENNILEETAVHHASFDDMVKPNPEIKSDNSLSIPAEPYEHAVDNNDPVSLAIAMAAKFFVMIAIHHVLETFPLKHTPPQNNRNVQKPSTRPNFVEGQKINCRYKAREKFYPGVIARVHPSGVYDVDYDDGEKEKDVDESLIRVRGTSPQKKPSYSRYDDDERRSRKFHEGEKVEAQFQGKSKFFPGVIVRCRLNGTYDVEYDYGRYETWIPEEMIRLRESIVDEVRVGFPELESSETHYGNSLNKTNNNEGFQE</sequence>
<evidence type="ECO:0000259" key="3">
    <source>
        <dbReference type="SMART" id="SM00743"/>
    </source>
</evidence>
<evidence type="ECO:0000313" key="5">
    <source>
        <dbReference type="Proteomes" id="UP000481153"/>
    </source>
</evidence>
<feature type="region of interest" description="Disordered" evidence="1">
    <location>
        <begin position="1579"/>
        <end position="1605"/>
    </location>
</feature>
<reference evidence="4 5" key="1">
    <citation type="submission" date="2019-07" db="EMBL/GenBank/DDBJ databases">
        <title>Genomics analysis of Aphanomyces spp. identifies a new class of oomycete effector associated with host adaptation.</title>
        <authorList>
            <person name="Gaulin E."/>
        </authorList>
    </citation>
    <scope>NUCLEOTIDE SEQUENCE [LARGE SCALE GENOMIC DNA]</scope>
    <source>
        <strain evidence="4 5">ATCC 201684</strain>
    </source>
</reference>
<feature type="domain" description="Tudor" evidence="2">
    <location>
        <begin position="2213"/>
        <end position="2271"/>
    </location>
</feature>
<feature type="compositionally biased region" description="Polar residues" evidence="1">
    <location>
        <begin position="530"/>
        <end position="540"/>
    </location>
</feature>
<feature type="compositionally biased region" description="Low complexity" evidence="1">
    <location>
        <begin position="541"/>
        <end position="554"/>
    </location>
</feature>
<feature type="region of interest" description="Disordered" evidence="1">
    <location>
        <begin position="1210"/>
        <end position="1251"/>
    </location>
</feature>
<dbReference type="SMART" id="SM00743">
    <property type="entry name" value="Agenet"/>
    <property type="match status" value="7"/>
</dbReference>
<feature type="domain" description="Agenet" evidence="3">
    <location>
        <begin position="893"/>
        <end position="951"/>
    </location>
</feature>
<feature type="domain" description="Tudor" evidence="2">
    <location>
        <begin position="701"/>
        <end position="759"/>
    </location>
</feature>
<dbReference type="PANTHER" id="PTHR34157">
    <property type="entry name" value="TUZIN"/>
    <property type="match status" value="1"/>
</dbReference>
<dbReference type="SMART" id="SM00333">
    <property type="entry name" value="TUDOR"/>
    <property type="match status" value="7"/>
</dbReference>
<feature type="compositionally biased region" description="Polar residues" evidence="1">
    <location>
        <begin position="1582"/>
        <end position="1603"/>
    </location>
</feature>
<feature type="compositionally biased region" description="Basic and acidic residues" evidence="1">
    <location>
        <begin position="2204"/>
        <end position="2218"/>
    </location>
</feature>
<feature type="domain" description="Agenet" evidence="3">
    <location>
        <begin position="701"/>
        <end position="760"/>
    </location>
</feature>
<dbReference type="Proteomes" id="UP000481153">
    <property type="component" value="Unassembled WGS sequence"/>
</dbReference>
<feature type="compositionally biased region" description="Low complexity" evidence="1">
    <location>
        <begin position="491"/>
        <end position="505"/>
    </location>
</feature>
<gene>
    <name evidence="4" type="ORF">Ae201684_016670</name>
</gene>
<dbReference type="VEuPathDB" id="FungiDB:AeMF1_010499"/>
<feature type="domain" description="Agenet" evidence="3">
    <location>
        <begin position="833"/>
        <end position="891"/>
    </location>
</feature>
<dbReference type="PANTHER" id="PTHR34157:SF2">
    <property type="entry name" value="TUZIN"/>
    <property type="match status" value="1"/>
</dbReference>
<feature type="compositionally biased region" description="Polar residues" evidence="1">
    <location>
        <begin position="2125"/>
        <end position="2139"/>
    </location>
</feature>
<dbReference type="Gene3D" id="1.25.10.10">
    <property type="entry name" value="Leucine-rich Repeat Variant"/>
    <property type="match status" value="1"/>
</dbReference>
<evidence type="ECO:0000256" key="1">
    <source>
        <dbReference type="SAM" id="MobiDB-lite"/>
    </source>
</evidence>
<dbReference type="EMBL" id="VJMJ01000266">
    <property type="protein sequence ID" value="KAF0724604.1"/>
    <property type="molecule type" value="Genomic_DNA"/>
</dbReference>
<feature type="region of interest" description="Disordered" evidence="1">
    <location>
        <begin position="1287"/>
        <end position="1306"/>
    </location>
</feature>
<organism evidence="4 5">
    <name type="scientific">Aphanomyces euteiches</name>
    <dbReference type="NCBI Taxonomy" id="100861"/>
    <lineage>
        <taxon>Eukaryota</taxon>
        <taxon>Sar</taxon>
        <taxon>Stramenopiles</taxon>
        <taxon>Oomycota</taxon>
        <taxon>Saprolegniomycetes</taxon>
        <taxon>Saprolegniales</taxon>
        <taxon>Verrucalvaceae</taxon>
        <taxon>Aphanomyces</taxon>
    </lineage>
</organism>
<dbReference type="CDD" id="cd04508">
    <property type="entry name" value="Tudor_SF"/>
    <property type="match status" value="6"/>
</dbReference>
<dbReference type="InterPro" id="IPR011989">
    <property type="entry name" value="ARM-like"/>
</dbReference>
<feature type="non-terminal residue" evidence="4">
    <location>
        <position position="2302"/>
    </location>
</feature>
<dbReference type="SUPFAM" id="SSF48371">
    <property type="entry name" value="ARM repeat"/>
    <property type="match status" value="1"/>
</dbReference>
<evidence type="ECO:0008006" key="6">
    <source>
        <dbReference type="Google" id="ProtNLM"/>
    </source>
</evidence>
<protein>
    <recommendedName>
        <fullName evidence="6">SGF29 C-terminal domain-containing protein</fullName>
    </recommendedName>
</protein>
<feature type="region of interest" description="Disordered" evidence="1">
    <location>
        <begin position="1809"/>
        <end position="1846"/>
    </location>
</feature>
<feature type="domain" description="Agenet" evidence="3">
    <location>
        <begin position="771"/>
        <end position="829"/>
    </location>
</feature>
<feature type="region of interest" description="Disordered" evidence="1">
    <location>
        <begin position="1"/>
        <end position="25"/>
    </location>
</feature>
<feature type="region of interest" description="Disordered" evidence="1">
    <location>
        <begin position="2121"/>
        <end position="2140"/>
    </location>
</feature>
<dbReference type="InterPro" id="IPR014002">
    <property type="entry name" value="Agenet_dom_plant"/>
</dbReference>
<feature type="domain" description="Tudor" evidence="2">
    <location>
        <begin position="2139"/>
        <end position="2200"/>
    </location>
</feature>
<feature type="domain" description="Agenet" evidence="3">
    <location>
        <begin position="2139"/>
        <end position="2197"/>
    </location>
</feature>